<evidence type="ECO:0000313" key="7">
    <source>
        <dbReference type="Proteomes" id="UP001268256"/>
    </source>
</evidence>
<evidence type="ECO:0000259" key="5">
    <source>
        <dbReference type="Pfam" id="PF01168"/>
    </source>
</evidence>
<dbReference type="RefSeq" id="WP_322878467.1">
    <property type="nucleotide sequence ID" value="NZ_JAVMIP010000010.1"/>
</dbReference>
<dbReference type="EMBL" id="JAVMIP010000010">
    <property type="protein sequence ID" value="MDS3861220.1"/>
    <property type="molecule type" value="Genomic_DNA"/>
</dbReference>
<gene>
    <name evidence="6" type="ORF">RIF25_10420</name>
</gene>
<evidence type="ECO:0000256" key="2">
    <source>
        <dbReference type="HAMAP-Rule" id="MF_02087"/>
    </source>
</evidence>
<proteinExistence type="inferred from homology"/>
<dbReference type="PIRSF" id="PIRSF004848">
    <property type="entry name" value="YBL036c_PLPDEIII"/>
    <property type="match status" value="1"/>
</dbReference>
<dbReference type="PANTHER" id="PTHR10146:SF14">
    <property type="entry name" value="PYRIDOXAL PHOSPHATE HOMEOSTASIS PROTEIN"/>
    <property type="match status" value="1"/>
</dbReference>
<dbReference type="HAMAP" id="MF_02087">
    <property type="entry name" value="PLP_homeostasis"/>
    <property type="match status" value="1"/>
</dbReference>
<dbReference type="Proteomes" id="UP001268256">
    <property type="component" value="Unassembled WGS sequence"/>
</dbReference>
<dbReference type="PANTHER" id="PTHR10146">
    <property type="entry name" value="PROLINE SYNTHETASE CO-TRANSCRIBED BACTERIAL HOMOLOG PROTEIN"/>
    <property type="match status" value="1"/>
</dbReference>
<comment type="caution">
    <text evidence="6">The sequence shown here is derived from an EMBL/GenBank/DDBJ whole genome shotgun (WGS) entry which is preliminary data.</text>
</comment>
<sequence length="229" mass="25748">MVDCNSGASIAQRIATLRQRVPASVRLIAVSKYISPEMMRQAYAAGIRDFGENRIQEAQAKRGELADLTDITWHFIGHLQANKVRAALETFDWIHTVDSLKLAQRLQALIPAVQNSPKLLLQVKLRPDPQKYGWTISELTAALPELDQLTELNIQGLMTILPLGLTPAEQLLVFQELHNLAETWQHQAWQHLSFQELSMGMSSDYPFALQAQTTMIRLGQVIFGPRSIP</sequence>
<evidence type="ECO:0000256" key="3">
    <source>
        <dbReference type="PIRSR" id="PIRSR004848-1"/>
    </source>
</evidence>
<feature type="modified residue" description="N6-(pyridoxal phosphate)lysine" evidence="2 3">
    <location>
        <position position="32"/>
    </location>
</feature>
<dbReference type="NCBIfam" id="TIGR00044">
    <property type="entry name" value="YggS family pyridoxal phosphate-dependent enzyme"/>
    <property type="match status" value="1"/>
</dbReference>
<comment type="similarity">
    <text evidence="2 4">Belongs to the pyridoxal phosphate-binding protein YggS/PROSC family.</text>
</comment>
<keyword evidence="1 2" id="KW-0663">Pyridoxal phosphate</keyword>
<name>A0AAE4FUR2_9CYAN</name>
<comment type="cofactor">
    <cofactor evidence="3">
        <name>pyridoxal 5'-phosphate</name>
        <dbReference type="ChEBI" id="CHEBI:597326"/>
    </cofactor>
</comment>
<dbReference type="GO" id="GO:0030170">
    <property type="term" value="F:pyridoxal phosphate binding"/>
    <property type="evidence" value="ECO:0007669"/>
    <property type="project" value="UniProtKB-UniRule"/>
</dbReference>
<dbReference type="CDD" id="cd00635">
    <property type="entry name" value="PLPDE_III_YBL036c_like"/>
    <property type="match status" value="1"/>
</dbReference>
<dbReference type="InterPro" id="IPR029066">
    <property type="entry name" value="PLP-binding_barrel"/>
</dbReference>
<evidence type="ECO:0000256" key="4">
    <source>
        <dbReference type="RuleBase" id="RU004514"/>
    </source>
</evidence>
<dbReference type="SUPFAM" id="SSF51419">
    <property type="entry name" value="PLP-binding barrel"/>
    <property type="match status" value="1"/>
</dbReference>
<keyword evidence="7" id="KW-1185">Reference proteome</keyword>
<feature type="domain" description="Alanine racemase N-terminal" evidence="5">
    <location>
        <begin position="8"/>
        <end position="225"/>
    </location>
</feature>
<reference evidence="7" key="1">
    <citation type="submission" date="2023-07" db="EMBL/GenBank/DDBJ databases">
        <authorList>
            <person name="Luz R."/>
            <person name="Cordeiro R."/>
            <person name="Fonseca A."/>
            <person name="Goncalves V."/>
        </authorList>
    </citation>
    <scope>NUCLEOTIDE SEQUENCE [LARGE SCALE GENOMIC DNA]</scope>
    <source>
        <strain evidence="7">BACA0444</strain>
    </source>
</reference>
<comment type="function">
    <text evidence="2">Pyridoxal 5'-phosphate (PLP)-binding protein, which is involved in PLP homeostasis.</text>
</comment>
<organism evidence="6 7">
    <name type="scientific">Pseudocalidococcus azoricus BACA0444</name>
    <dbReference type="NCBI Taxonomy" id="2918990"/>
    <lineage>
        <taxon>Bacteria</taxon>
        <taxon>Bacillati</taxon>
        <taxon>Cyanobacteriota</taxon>
        <taxon>Cyanophyceae</taxon>
        <taxon>Acaryochloridales</taxon>
        <taxon>Thermosynechococcaceae</taxon>
        <taxon>Pseudocalidococcus</taxon>
        <taxon>Pseudocalidococcus azoricus</taxon>
    </lineage>
</organism>
<dbReference type="InterPro" id="IPR011078">
    <property type="entry name" value="PyrdxlP_homeostasis"/>
</dbReference>
<evidence type="ECO:0000313" key="6">
    <source>
        <dbReference type="EMBL" id="MDS3861220.1"/>
    </source>
</evidence>
<dbReference type="InterPro" id="IPR001608">
    <property type="entry name" value="Ala_racemase_N"/>
</dbReference>
<accession>A0AAE4FUR2</accession>
<dbReference type="AlphaFoldDB" id="A0AAE4FUR2"/>
<dbReference type="Pfam" id="PF01168">
    <property type="entry name" value="Ala_racemase_N"/>
    <property type="match status" value="1"/>
</dbReference>
<evidence type="ECO:0000256" key="1">
    <source>
        <dbReference type="ARBA" id="ARBA00022898"/>
    </source>
</evidence>
<protein>
    <recommendedName>
        <fullName evidence="2">Pyridoxal phosphate homeostasis protein</fullName>
        <shortName evidence="2">PLP homeostasis protein</shortName>
    </recommendedName>
</protein>
<dbReference type="Gene3D" id="3.20.20.10">
    <property type="entry name" value="Alanine racemase"/>
    <property type="match status" value="1"/>
</dbReference>